<dbReference type="Proteomes" id="UP000060630">
    <property type="component" value="Unassembled WGS sequence"/>
</dbReference>
<protein>
    <submittedName>
        <fullName evidence="1">Uncharacterized protein</fullName>
    </submittedName>
</protein>
<organism evidence="1 2">
    <name type="scientific">Burkholderia ubonensis</name>
    <dbReference type="NCBI Taxonomy" id="101571"/>
    <lineage>
        <taxon>Bacteria</taxon>
        <taxon>Pseudomonadati</taxon>
        <taxon>Pseudomonadota</taxon>
        <taxon>Betaproteobacteria</taxon>
        <taxon>Burkholderiales</taxon>
        <taxon>Burkholderiaceae</taxon>
        <taxon>Burkholderia</taxon>
        <taxon>Burkholderia cepacia complex</taxon>
    </lineage>
</organism>
<sequence>MKRCLKPLRDFAQNELHGSNLAGYGATHAALVLLDNWQDALTDGSKDNLVQDVDKVIARLQSFRAEAIKALPVVNGGLGGRTLADWKERLARKRVEIYPCPQHRIGRYGYTGCEDSDYVGEEEAIKAAVAHYFG</sequence>
<gene>
    <name evidence="1" type="ORF">WL29_20600</name>
</gene>
<evidence type="ECO:0000313" key="1">
    <source>
        <dbReference type="EMBL" id="KWA83767.1"/>
    </source>
</evidence>
<dbReference type="AlphaFoldDB" id="A0A106QCM0"/>
<dbReference type="EMBL" id="LPHD01000049">
    <property type="protein sequence ID" value="KWA83767.1"/>
    <property type="molecule type" value="Genomic_DNA"/>
</dbReference>
<dbReference type="RefSeq" id="WP_060191933.1">
    <property type="nucleotide sequence ID" value="NZ_LPHD01000049.1"/>
</dbReference>
<evidence type="ECO:0000313" key="2">
    <source>
        <dbReference type="Proteomes" id="UP000060630"/>
    </source>
</evidence>
<proteinExistence type="predicted"/>
<comment type="caution">
    <text evidence="1">The sequence shown here is derived from an EMBL/GenBank/DDBJ whole genome shotgun (WGS) entry which is preliminary data.</text>
</comment>
<reference evidence="1 2" key="1">
    <citation type="submission" date="2015-11" db="EMBL/GenBank/DDBJ databases">
        <title>Expanding the genomic diversity of Burkholderia species for the development of highly accurate diagnostics.</title>
        <authorList>
            <person name="Sahl J."/>
            <person name="Keim P."/>
            <person name="Wagner D."/>
        </authorList>
    </citation>
    <scope>NUCLEOTIDE SEQUENCE [LARGE SCALE GENOMIC DNA]</scope>
    <source>
        <strain evidence="1 2">MSMB2087WGS</strain>
    </source>
</reference>
<name>A0A106QCM0_9BURK</name>
<accession>A0A106QCM0</accession>